<dbReference type="AlphaFoldDB" id="A0A2P6MJU1"/>
<dbReference type="Proteomes" id="UP000243650">
    <property type="component" value="Unassembled WGS sequence"/>
</dbReference>
<feature type="transmembrane region" description="Helical" evidence="2">
    <location>
        <begin position="882"/>
        <end position="902"/>
    </location>
</feature>
<reference evidence="3 4" key="1">
    <citation type="submission" date="2018-03" db="EMBL/GenBank/DDBJ databases">
        <title>Bacillus urumqiensis sp. nov., a moderately haloalkaliphilic bacterium isolated from a salt lake.</title>
        <authorList>
            <person name="Zhao B."/>
            <person name="Liao Z."/>
        </authorList>
    </citation>
    <scope>NUCLEOTIDE SEQUENCE [LARGE SCALE GENOMIC DNA]</scope>
    <source>
        <strain evidence="3 4">BZ-SZ-XJ18</strain>
    </source>
</reference>
<feature type="compositionally biased region" description="Low complexity" evidence="1">
    <location>
        <begin position="1041"/>
        <end position="1052"/>
    </location>
</feature>
<feature type="transmembrane region" description="Helical" evidence="2">
    <location>
        <begin position="432"/>
        <end position="454"/>
    </location>
</feature>
<feature type="region of interest" description="Disordered" evidence="1">
    <location>
        <begin position="1041"/>
        <end position="1139"/>
    </location>
</feature>
<dbReference type="SUPFAM" id="SSF82714">
    <property type="entry name" value="Multidrug efflux transporter AcrB TolC docking domain, DN and DC subdomains"/>
    <property type="match status" value="2"/>
</dbReference>
<dbReference type="RefSeq" id="WP_105958162.1">
    <property type="nucleotide sequence ID" value="NZ_PVNS01000003.1"/>
</dbReference>
<dbReference type="InterPro" id="IPR027463">
    <property type="entry name" value="AcrB_DN_DC_subdom"/>
</dbReference>
<feature type="transmembrane region" description="Helical" evidence="2">
    <location>
        <begin position="519"/>
        <end position="542"/>
    </location>
</feature>
<dbReference type="Gene3D" id="3.30.70.1430">
    <property type="entry name" value="Multidrug efflux transporter AcrB pore domain"/>
    <property type="match status" value="2"/>
</dbReference>
<dbReference type="Gene3D" id="3.30.70.1440">
    <property type="entry name" value="Multidrug efflux transporter AcrB pore domain"/>
    <property type="match status" value="1"/>
</dbReference>
<evidence type="ECO:0000256" key="1">
    <source>
        <dbReference type="SAM" id="MobiDB-lite"/>
    </source>
</evidence>
<dbReference type="Gene3D" id="3.30.70.1320">
    <property type="entry name" value="Multidrug efflux transporter AcrB pore domain like"/>
    <property type="match status" value="1"/>
</dbReference>
<dbReference type="SUPFAM" id="SSF82693">
    <property type="entry name" value="Multidrug efflux transporter AcrB pore domain, PN1, PN2, PC1 and PC2 subdomains"/>
    <property type="match status" value="3"/>
</dbReference>
<name>A0A2P6MJU1_ALKUR</name>
<feature type="transmembrane region" description="Helical" evidence="2">
    <location>
        <begin position="387"/>
        <end position="412"/>
    </location>
</feature>
<feature type="transmembrane region" description="Helical" evidence="2">
    <location>
        <begin position="987"/>
        <end position="1011"/>
    </location>
</feature>
<dbReference type="PANTHER" id="PTHR32063:SF0">
    <property type="entry name" value="SWARMING MOTILITY PROTEIN SWRC"/>
    <property type="match status" value="1"/>
</dbReference>
<feature type="compositionally biased region" description="Basic and acidic residues" evidence="1">
    <location>
        <begin position="1128"/>
        <end position="1139"/>
    </location>
</feature>
<dbReference type="GO" id="GO:0042910">
    <property type="term" value="F:xenobiotic transmembrane transporter activity"/>
    <property type="evidence" value="ECO:0007669"/>
    <property type="project" value="TreeGrafter"/>
</dbReference>
<proteinExistence type="predicted"/>
<dbReference type="InterPro" id="IPR001036">
    <property type="entry name" value="Acrflvin-R"/>
</dbReference>
<feature type="transmembrane region" description="Helical" evidence="2">
    <location>
        <begin position="335"/>
        <end position="354"/>
    </location>
</feature>
<dbReference type="OrthoDB" id="9757876at2"/>
<dbReference type="Gene3D" id="1.20.1640.10">
    <property type="entry name" value="Multidrug efflux transporter AcrB transmembrane domain"/>
    <property type="match status" value="2"/>
</dbReference>
<feature type="transmembrane region" description="Helical" evidence="2">
    <location>
        <begin position="954"/>
        <end position="975"/>
    </location>
</feature>
<feature type="transmembrane region" description="Helical" evidence="2">
    <location>
        <begin position="361"/>
        <end position="381"/>
    </location>
</feature>
<gene>
    <name evidence="3" type="ORF">C6I21_04060</name>
</gene>
<sequence>MKLWKFSIRRPKFTIVIMTLLLLLGSVSLTRLPVQLLPDIEAPAAAVVTSYPGAGPSEVLSDVTEPLENDLSDISGLSQLTSQTEEGSSIIIMEFGYSTSIDDVENDIISTINQTELPDEAGQPAFLQFDPSMFPSMQLAVASSDEEVTAFQDDVADLQQELSRVPGVASVDESGRIDEVYDVVLDTDVLQNNNLTQEDIVNVIQGSQMSLPGGTIVNEDEGETITTRLLSEISSLEELEDLVVTEDPETGETLTISDAGEVAQTTEDQDVITRLNQDNSIQLDVMFESEADTSETASLLRDEIDDQLEEDDFSDLNAAVLYDEGEFIDEAISSVMLSLIGGGILAMVLLFAFLRNLKTPLIIGIAIPFSVIATFALFFFTDITLNIMTIGGLALGIGMLVDNSIVVIENIYRHLSMGKTPREAAADGTGEVAGAITASTLTTASVFLPIVFVTGFVGDLFAPLAITVSFSLFASLFVAVTVVPMIASRILRTPESNLEAARKEKWYMKRLAGATKWTLRYRLVVILITLITLGVGAAGLAVTGVNLLPDSDEGTFLVEIEHEEGTLLTRTEETVAAVEDEIDGYDEVESYLSTIGSSSAQGGVTSSTNTAEVIVTMVDAADRDVTSFNFIEEIESDIESVDEEAEITVQAFAQAGFGGDPNTFSFSLQDEDNDRLEEAVADVVTELEDVDDFRNVETTLDATSPELQLTVDREAAREQGLAPAQIGASVLDATNGVTAGTLELEGEDALPVNVRYPDDVLSSQQAFQNILIPDQQGGFVELSEVTEAEEGSAPPTINRADQEPTVDVDVRYAADLTLQEAGVMVQDAVDDAGLSSNTEYIVGGDQELLDDVLGEIALAFVLGLTFIYLVMVAQFESFKYPFIVMFTVPLFIIGVMLSLTVTQNPLSVMVFIGIIVLAGIVVNNAIVLVDYINQLKERGYTTPEAIETGVQDRVRPILITALTTILGVVPLAAGFGEGTELIQPMGIVIIGGLISSTFLTLFVIPVVYSFFDKTTRNMNKKYMTPDGRFIYQRDIIAQQSSYEGGESSAASYDTRSEQRGTEEYYTPLLPEEKADVPEEKRRPDQELPRPEADPRVNADDNVPANRSGEEDIVDEMEQLLQRMKEKRRQNDDTNNDRNE</sequence>
<evidence type="ECO:0000313" key="3">
    <source>
        <dbReference type="EMBL" id="PRO66525.1"/>
    </source>
</evidence>
<feature type="transmembrane region" description="Helical" evidence="2">
    <location>
        <begin position="908"/>
        <end position="933"/>
    </location>
</feature>
<keyword evidence="2" id="KW-1133">Transmembrane helix</keyword>
<dbReference type="Gene3D" id="3.30.2090.10">
    <property type="entry name" value="Multidrug efflux transporter AcrB TolC docking domain, DN and DC subdomains"/>
    <property type="match status" value="2"/>
</dbReference>
<dbReference type="GO" id="GO:0005886">
    <property type="term" value="C:plasma membrane"/>
    <property type="evidence" value="ECO:0007669"/>
    <property type="project" value="TreeGrafter"/>
</dbReference>
<dbReference type="SUPFAM" id="SSF82866">
    <property type="entry name" value="Multidrug efflux transporter AcrB transmembrane domain"/>
    <property type="match status" value="2"/>
</dbReference>
<feature type="transmembrane region" description="Helical" evidence="2">
    <location>
        <begin position="856"/>
        <end position="875"/>
    </location>
</feature>
<keyword evidence="2" id="KW-0812">Transmembrane</keyword>
<keyword evidence="2" id="KW-0472">Membrane</keyword>
<evidence type="ECO:0000313" key="4">
    <source>
        <dbReference type="Proteomes" id="UP000243650"/>
    </source>
</evidence>
<comment type="caution">
    <text evidence="3">The sequence shown here is derived from an EMBL/GenBank/DDBJ whole genome shotgun (WGS) entry which is preliminary data.</text>
</comment>
<dbReference type="EMBL" id="PVNS01000003">
    <property type="protein sequence ID" value="PRO66525.1"/>
    <property type="molecule type" value="Genomic_DNA"/>
</dbReference>
<organism evidence="3 4">
    <name type="scientific">Alkalicoccus urumqiensis</name>
    <name type="common">Bacillus urumqiensis</name>
    <dbReference type="NCBI Taxonomy" id="1548213"/>
    <lineage>
        <taxon>Bacteria</taxon>
        <taxon>Bacillati</taxon>
        <taxon>Bacillota</taxon>
        <taxon>Bacilli</taxon>
        <taxon>Bacillales</taxon>
        <taxon>Bacillaceae</taxon>
        <taxon>Alkalicoccus</taxon>
    </lineage>
</organism>
<feature type="compositionally biased region" description="Basic and acidic residues" evidence="1">
    <location>
        <begin position="1070"/>
        <end position="1098"/>
    </location>
</feature>
<accession>A0A2P6MJU1</accession>
<dbReference type="PANTHER" id="PTHR32063">
    <property type="match status" value="1"/>
</dbReference>
<dbReference type="Pfam" id="PF00873">
    <property type="entry name" value="ACR_tran"/>
    <property type="match status" value="1"/>
</dbReference>
<feature type="transmembrane region" description="Helical" evidence="2">
    <location>
        <begin position="460"/>
        <end position="483"/>
    </location>
</feature>
<evidence type="ECO:0000256" key="2">
    <source>
        <dbReference type="SAM" id="Phobius"/>
    </source>
</evidence>
<dbReference type="PRINTS" id="PR00702">
    <property type="entry name" value="ACRIFLAVINRP"/>
</dbReference>
<protein>
    <submittedName>
        <fullName evidence="3">MFS transporter</fullName>
    </submittedName>
</protein>
<keyword evidence="4" id="KW-1185">Reference proteome</keyword>